<accession>A0A8S5VXR9</accession>
<reference evidence="1" key="1">
    <citation type="journal article" date="2021" name="Proc. Natl. Acad. Sci. U.S.A.">
        <title>A Catalog of Tens of Thousands of Viruses from Human Metagenomes Reveals Hidden Associations with Chronic Diseases.</title>
        <authorList>
            <person name="Tisza M.J."/>
            <person name="Buck C.B."/>
        </authorList>
    </citation>
    <scope>NUCLEOTIDE SEQUENCE</scope>
    <source>
        <strain evidence="1">CtcFy9</strain>
    </source>
</reference>
<name>A0A8S5VXR9_9CAUD</name>
<dbReference type="EMBL" id="BK024705">
    <property type="protein sequence ID" value="DAI05946.1"/>
    <property type="molecule type" value="Genomic_DNA"/>
</dbReference>
<sequence>MAINTVKIAHIILRFFVHVYKLARTDILAIYSCEN</sequence>
<proteinExistence type="predicted"/>
<evidence type="ECO:0000313" key="1">
    <source>
        <dbReference type="EMBL" id="DAI05946.1"/>
    </source>
</evidence>
<protein>
    <submittedName>
        <fullName evidence="1">Uncharacterized protein</fullName>
    </submittedName>
</protein>
<organism evidence="1">
    <name type="scientific">Ackermannviridae sp</name>
    <dbReference type="NCBI Taxonomy" id="2831612"/>
    <lineage>
        <taxon>Viruses</taxon>
        <taxon>Duplodnaviria</taxon>
        <taxon>Heunggongvirae</taxon>
        <taxon>Uroviricota</taxon>
        <taxon>Caudoviricetes</taxon>
        <taxon>Pantevenvirales</taxon>
        <taxon>Ackermannviridae</taxon>
    </lineage>
</organism>